<keyword evidence="2" id="KW-1185">Reference proteome</keyword>
<dbReference type="InterPro" id="IPR027417">
    <property type="entry name" value="P-loop_NTPase"/>
</dbReference>
<dbReference type="EMBL" id="CAWUHD010000005">
    <property type="protein sequence ID" value="CAK7210542.1"/>
    <property type="molecule type" value="Genomic_DNA"/>
</dbReference>
<dbReference type="Gene3D" id="3.40.50.300">
    <property type="entry name" value="P-loop containing nucleotide triphosphate hydrolases"/>
    <property type="match status" value="1"/>
</dbReference>
<name>A0ABP0ATF5_9PEZI</name>
<comment type="caution">
    <text evidence="1">The sequence shown here is derived from an EMBL/GenBank/DDBJ whole genome shotgun (WGS) entry which is preliminary data.</text>
</comment>
<evidence type="ECO:0000313" key="1">
    <source>
        <dbReference type="EMBL" id="CAK7210542.1"/>
    </source>
</evidence>
<organism evidence="1 2">
    <name type="scientific">Sporothrix eucalyptigena</name>
    <dbReference type="NCBI Taxonomy" id="1812306"/>
    <lineage>
        <taxon>Eukaryota</taxon>
        <taxon>Fungi</taxon>
        <taxon>Dikarya</taxon>
        <taxon>Ascomycota</taxon>
        <taxon>Pezizomycotina</taxon>
        <taxon>Sordariomycetes</taxon>
        <taxon>Sordariomycetidae</taxon>
        <taxon>Ophiostomatales</taxon>
        <taxon>Ophiostomataceae</taxon>
        <taxon>Sporothrix</taxon>
    </lineage>
</organism>
<accession>A0ABP0ATF5</accession>
<reference evidence="1 2" key="1">
    <citation type="submission" date="2024-01" db="EMBL/GenBank/DDBJ databases">
        <authorList>
            <person name="Allen C."/>
            <person name="Tagirdzhanova G."/>
        </authorList>
    </citation>
    <scope>NUCLEOTIDE SEQUENCE [LARGE SCALE GENOMIC DNA]</scope>
</reference>
<dbReference type="Proteomes" id="UP001642482">
    <property type="component" value="Unassembled WGS sequence"/>
</dbReference>
<protein>
    <submittedName>
        <fullName evidence="1">Uncharacterized protein</fullName>
    </submittedName>
</protein>
<gene>
    <name evidence="1" type="ORF">SEUCBS140593_000860</name>
</gene>
<sequence length="201" mass="22650">MDTPGFDAYQQEHAFDSIVNGIRAVKSAHPDARIAGILYITGVNQPRFEDLDHQLFWFVHAFCGDAFIKRGLIFVTTFWTATGDGQKRAFMSKLEQLQIKWNEGDAVAMPEFYNHGCGYDADGKLDGSFIDWFSESGRDQIARHAREMVARYYGDSDTEPATLRIVQELDAGTPIILKGQIEIVQRAPLVTIDGNQTRLLF</sequence>
<proteinExistence type="predicted"/>
<evidence type="ECO:0000313" key="2">
    <source>
        <dbReference type="Proteomes" id="UP001642482"/>
    </source>
</evidence>